<evidence type="ECO:0000313" key="10">
    <source>
        <dbReference type="Proteomes" id="UP000258379"/>
    </source>
</evidence>
<evidence type="ECO:0000256" key="8">
    <source>
        <dbReference type="SAM" id="Phobius"/>
    </source>
</evidence>
<keyword evidence="4 7" id="KW-0812">Transmembrane</keyword>
<evidence type="ECO:0000313" key="9">
    <source>
        <dbReference type="EMBL" id="RFT30490.1"/>
    </source>
</evidence>
<protein>
    <submittedName>
        <fullName evidence="9">Aquaporin</fullName>
    </submittedName>
</protein>
<dbReference type="InterPro" id="IPR022357">
    <property type="entry name" value="MIP_CS"/>
</dbReference>
<comment type="subcellular location">
    <subcellularLocation>
        <location evidence="1">Membrane</location>
        <topology evidence="1">Multi-pass membrane protein</topology>
    </subcellularLocation>
</comment>
<feature type="transmembrane region" description="Helical" evidence="8">
    <location>
        <begin position="21"/>
        <end position="39"/>
    </location>
</feature>
<keyword evidence="6 8" id="KW-0472">Membrane</keyword>
<comment type="similarity">
    <text evidence="2 7">Belongs to the MIP/aquaporin (TC 1.A.8) family.</text>
</comment>
<proteinExistence type="inferred from homology"/>
<dbReference type="NCBIfam" id="TIGR00861">
    <property type="entry name" value="MIP"/>
    <property type="match status" value="1"/>
</dbReference>
<sequence length="260" mass="28093">MWYKSKSSKTIKKDRRTMQHSFTVMLAAEFIGTAILMIFGNGAVANVELKNTKGHHAGWLNIAMGYGFGVMFPVLMFGGISGAHINPAMTIAQAVCGMFPWSNVLPYIVAQLLGALVGQLIVYVTYLPHYNETEEPEAILGTFCTTDAYNNKLNYFLNEFFGTLVLVLAALCCLTSPWGEKNLAGASIVVGFVVWGLVTSMGGPTGPALNPARDLMPRLLHAILPIPHKGSSRWGEAWIPVVAPIAGAILGVLMFKSLFA</sequence>
<dbReference type="CDD" id="cd00333">
    <property type="entry name" value="MIP"/>
    <property type="match status" value="1"/>
</dbReference>
<evidence type="ECO:0000256" key="7">
    <source>
        <dbReference type="RuleBase" id="RU000477"/>
    </source>
</evidence>
<gene>
    <name evidence="9" type="ORF">CG405_00865</name>
</gene>
<feature type="transmembrane region" description="Helical" evidence="8">
    <location>
        <begin position="237"/>
        <end position="255"/>
    </location>
</feature>
<evidence type="ECO:0000256" key="6">
    <source>
        <dbReference type="ARBA" id="ARBA00023136"/>
    </source>
</evidence>
<name>A0A3E2CFF3_GARVA</name>
<dbReference type="PRINTS" id="PR00783">
    <property type="entry name" value="MINTRINSICP"/>
</dbReference>
<evidence type="ECO:0000256" key="1">
    <source>
        <dbReference type="ARBA" id="ARBA00004141"/>
    </source>
</evidence>
<reference evidence="9 10" key="1">
    <citation type="submission" date="2017-07" db="EMBL/GenBank/DDBJ databases">
        <title>A comparative genomics approach to explaining the enigmatic role of Gardnerella vaginalis in the vaginal microbiome.</title>
        <authorList>
            <person name="Vancuren S.J."/>
            <person name="Hill J.E."/>
        </authorList>
    </citation>
    <scope>NUCLEOTIDE SEQUENCE [LARGE SCALE GENOMIC DNA]</scope>
    <source>
        <strain evidence="9 10">WP023</strain>
    </source>
</reference>
<dbReference type="Proteomes" id="UP000258379">
    <property type="component" value="Unassembled WGS sequence"/>
</dbReference>
<dbReference type="AlphaFoldDB" id="A0A3E2CFF3"/>
<dbReference type="GO" id="GO:0015254">
    <property type="term" value="F:glycerol channel activity"/>
    <property type="evidence" value="ECO:0007669"/>
    <property type="project" value="TreeGrafter"/>
</dbReference>
<accession>A0A3E2CFF3</accession>
<comment type="caution">
    <text evidence="9">The sequence shown here is derived from an EMBL/GenBank/DDBJ whole genome shotgun (WGS) entry which is preliminary data.</text>
</comment>
<evidence type="ECO:0000256" key="3">
    <source>
        <dbReference type="ARBA" id="ARBA00022448"/>
    </source>
</evidence>
<feature type="transmembrane region" description="Helical" evidence="8">
    <location>
        <begin position="183"/>
        <end position="203"/>
    </location>
</feature>
<dbReference type="Pfam" id="PF00230">
    <property type="entry name" value="MIP"/>
    <property type="match status" value="1"/>
</dbReference>
<dbReference type="EMBL" id="NNRU01000001">
    <property type="protein sequence ID" value="RFT30490.1"/>
    <property type="molecule type" value="Genomic_DNA"/>
</dbReference>
<feature type="transmembrane region" description="Helical" evidence="8">
    <location>
        <begin position="155"/>
        <end position="176"/>
    </location>
</feature>
<organism evidence="9 10">
    <name type="scientific">Gardnerella vaginalis</name>
    <dbReference type="NCBI Taxonomy" id="2702"/>
    <lineage>
        <taxon>Bacteria</taxon>
        <taxon>Bacillati</taxon>
        <taxon>Actinomycetota</taxon>
        <taxon>Actinomycetes</taxon>
        <taxon>Bifidobacteriales</taxon>
        <taxon>Bifidobacteriaceae</taxon>
        <taxon>Gardnerella</taxon>
    </lineage>
</organism>
<dbReference type="PANTHER" id="PTHR43829">
    <property type="entry name" value="AQUAPORIN OR AQUAGLYCEROPORIN RELATED"/>
    <property type="match status" value="1"/>
</dbReference>
<dbReference type="Gene3D" id="1.20.1080.10">
    <property type="entry name" value="Glycerol uptake facilitator protein"/>
    <property type="match status" value="1"/>
</dbReference>
<dbReference type="InterPro" id="IPR000425">
    <property type="entry name" value="MIP"/>
</dbReference>
<evidence type="ECO:0000256" key="2">
    <source>
        <dbReference type="ARBA" id="ARBA00006175"/>
    </source>
</evidence>
<evidence type="ECO:0000256" key="4">
    <source>
        <dbReference type="ARBA" id="ARBA00022692"/>
    </source>
</evidence>
<dbReference type="InterPro" id="IPR050363">
    <property type="entry name" value="MIP/Aquaporin"/>
</dbReference>
<dbReference type="SUPFAM" id="SSF81338">
    <property type="entry name" value="Aquaporin-like"/>
    <property type="match status" value="1"/>
</dbReference>
<keyword evidence="5 8" id="KW-1133">Transmembrane helix</keyword>
<dbReference type="GO" id="GO:0005886">
    <property type="term" value="C:plasma membrane"/>
    <property type="evidence" value="ECO:0007669"/>
    <property type="project" value="TreeGrafter"/>
</dbReference>
<feature type="transmembrane region" description="Helical" evidence="8">
    <location>
        <begin position="104"/>
        <end position="126"/>
    </location>
</feature>
<keyword evidence="3 7" id="KW-0813">Transport</keyword>
<evidence type="ECO:0000256" key="5">
    <source>
        <dbReference type="ARBA" id="ARBA00022989"/>
    </source>
</evidence>
<dbReference type="PANTHER" id="PTHR43829:SF9">
    <property type="entry name" value="AQUAPORIN-9"/>
    <property type="match status" value="1"/>
</dbReference>
<feature type="transmembrane region" description="Helical" evidence="8">
    <location>
        <begin position="59"/>
        <end position="83"/>
    </location>
</feature>
<dbReference type="InterPro" id="IPR023271">
    <property type="entry name" value="Aquaporin-like"/>
</dbReference>
<dbReference type="PROSITE" id="PS00221">
    <property type="entry name" value="MIP"/>
    <property type="match status" value="1"/>
</dbReference>